<feature type="compositionally biased region" description="Basic and acidic residues" evidence="1">
    <location>
        <begin position="58"/>
        <end position="89"/>
    </location>
</feature>
<evidence type="ECO:0000313" key="3">
    <source>
        <dbReference type="Proteomes" id="UP001597158"/>
    </source>
</evidence>
<accession>A0ABW3WC86</accession>
<evidence type="ECO:0000313" key="2">
    <source>
        <dbReference type="EMBL" id="MFD1263416.1"/>
    </source>
</evidence>
<name>A0ABW3WC86_9RHOO</name>
<evidence type="ECO:0000256" key="1">
    <source>
        <dbReference type="SAM" id="MobiDB-lite"/>
    </source>
</evidence>
<dbReference type="RefSeq" id="WP_002929012.1">
    <property type="nucleotide sequence ID" value="NZ_JARQZE010000007.1"/>
</dbReference>
<dbReference type="EMBL" id="JBHTMC010000013">
    <property type="protein sequence ID" value="MFD1263416.1"/>
    <property type="molecule type" value="Genomic_DNA"/>
</dbReference>
<organism evidence="2 3">
    <name type="scientific">Thauera mechernichensis</name>
    <dbReference type="NCBI Taxonomy" id="82788"/>
    <lineage>
        <taxon>Bacteria</taxon>
        <taxon>Pseudomonadati</taxon>
        <taxon>Pseudomonadota</taxon>
        <taxon>Betaproteobacteria</taxon>
        <taxon>Rhodocyclales</taxon>
        <taxon>Zoogloeaceae</taxon>
        <taxon>Thauera</taxon>
    </lineage>
</organism>
<feature type="compositionally biased region" description="Polar residues" evidence="1">
    <location>
        <begin position="48"/>
        <end position="57"/>
    </location>
</feature>
<dbReference type="Proteomes" id="UP001597158">
    <property type="component" value="Unassembled WGS sequence"/>
</dbReference>
<keyword evidence="3" id="KW-1185">Reference proteome</keyword>
<protein>
    <submittedName>
        <fullName evidence="2">Uncharacterized protein</fullName>
    </submittedName>
</protein>
<comment type="caution">
    <text evidence="2">The sequence shown here is derived from an EMBL/GenBank/DDBJ whole genome shotgun (WGS) entry which is preliminary data.</text>
</comment>
<feature type="region of interest" description="Disordered" evidence="1">
    <location>
        <begin position="39"/>
        <end position="89"/>
    </location>
</feature>
<reference evidence="3" key="1">
    <citation type="journal article" date="2019" name="Int. J. Syst. Evol. Microbiol.">
        <title>The Global Catalogue of Microorganisms (GCM) 10K type strain sequencing project: providing services to taxonomists for standard genome sequencing and annotation.</title>
        <authorList>
            <consortium name="The Broad Institute Genomics Platform"/>
            <consortium name="The Broad Institute Genome Sequencing Center for Infectious Disease"/>
            <person name="Wu L."/>
            <person name="Ma J."/>
        </authorList>
    </citation>
    <scope>NUCLEOTIDE SEQUENCE [LARGE SCALE GENOMIC DNA]</scope>
    <source>
        <strain evidence="3">CCUG 48884</strain>
    </source>
</reference>
<proteinExistence type="predicted"/>
<gene>
    <name evidence="2" type="ORF">ACFQ4M_07445</name>
</gene>
<sequence length="89" mass="9684">MLATLLPSAEAMAQGVSEAVTGEAHAVKPVVQRATKDWRQTLEDSGKDSNTTPQRRSISAEERGHLRRHVSDAARGAYQDDKVSGRGKR</sequence>